<dbReference type="EMBL" id="VSSQ01005960">
    <property type="protein sequence ID" value="MPM31031.1"/>
    <property type="molecule type" value="Genomic_DNA"/>
</dbReference>
<comment type="caution">
    <text evidence="2">The sequence shown here is derived from an EMBL/GenBank/DDBJ whole genome shotgun (WGS) entry which is preliminary data.</text>
</comment>
<accession>A0A644YT26</accession>
<name>A0A644YT26_9ZZZZ</name>
<dbReference type="AlphaFoldDB" id="A0A644YT26"/>
<dbReference type="InterPro" id="IPR049208">
    <property type="entry name" value="DUF6819"/>
</dbReference>
<proteinExistence type="predicted"/>
<gene>
    <name evidence="2" type="ORF">SDC9_77584</name>
</gene>
<protein>
    <recommendedName>
        <fullName evidence="1">DUF6819 domain-containing protein</fullName>
    </recommendedName>
</protein>
<sequence length="110" mass="12693">MEWTWAYSAMENYYSIDISMITAEEVRSLVELWRESVVSLDEMLYKDAMKEFSIMSMTSFGIDGSETEKLKDFESVRGEFESNPFISAVKKHIEVKSALAQELLSRISTL</sequence>
<dbReference type="Pfam" id="PF20683">
    <property type="entry name" value="DUF6819"/>
    <property type="match status" value="1"/>
</dbReference>
<evidence type="ECO:0000313" key="2">
    <source>
        <dbReference type="EMBL" id="MPM31031.1"/>
    </source>
</evidence>
<feature type="domain" description="DUF6819" evidence="1">
    <location>
        <begin position="1"/>
        <end position="107"/>
    </location>
</feature>
<organism evidence="2">
    <name type="scientific">bioreactor metagenome</name>
    <dbReference type="NCBI Taxonomy" id="1076179"/>
    <lineage>
        <taxon>unclassified sequences</taxon>
        <taxon>metagenomes</taxon>
        <taxon>ecological metagenomes</taxon>
    </lineage>
</organism>
<reference evidence="2" key="1">
    <citation type="submission" date="2019-08" db="EMBL/GenBank/DDBJ databases">
        <authorList>
            <person name="Kucharzyk K."/>
            <person name="Murdoch R.W."/>
            <person name="Higgins S."/>
            <person name="Loffler F."/>
        </authorList>
    </citation>
    <scope>NUCLEOTIDE SEQUENCE</scope>
</reference>
<evidence type="ECO:0000259" key="1">
    <source>
        <dbReference type="Pfam" id="PF20683"/>
    </source>
</evidence>